<evidence type="ECO:0000256" key="6">
    <source>
        <dbReference type="SAM" id="Phobius"/>
    </source>
</evidence>
<dbReference type="GO" id="GO:0022857">
    <property type="term" value="F:transmembrane transporter activity"/>
    <property type="evidence" value="ECO:0007669"/>
    <property type="project" value="InterPro"/>
</dbReference>
<evidence type="ECO:0000256" key="4">
    <source>
        <dbReference type="ARBA" id="ARBA00022989"/>
    </source>
</evidence>
<feature type="transmembrane region" description="Helical" evidence="6">
    <location>
        <begin position="184"/>
        <end position="205"/>
    </location>
</feature>
<feature type="transmembrane region" description="Helical" evidence="6">
    <location>
        <begin position="158"/>
        <end position="178"/>
    </location>
</feature>
<feature type="transmembrane region" description="Helical" evidence="6">
    <location>
        <begin position="319"/>
        <end position="338"/>
    </location>
</feature>
<dbReference type="GO" id="GO:0005886">
    <property type="term" value="C:plasma membrane"/>
    <property type="evidence" value="ECO:0007669"/>
    <property type="project" value="UniProtKB-SubCell"/>
</dbReference>
<dbReference type="InterPro" id="IPR011701">
    <property type="entry name" value="MFS"/>
</dbReference>
<dbReference type="Proteomes" id="UP000031197">
    <property type="component" value="Unassembled WGS sequence"/>
</dbReference>
<keyword evidence="3 6" id="KW-0812">Transmembrane</keyword>
<feature type="domain" description="Major facilitator superfamily (MFS) profile" evidence="7">
    <location>
        <begin position="34"/>
        <end position="411"/>
    </location>
</feature>
<dbReference type="CDD" id="cd17324">
    <property type="entry name" value="MFS_NepI_like"/>
    <property type="match status" value="1"/>
</dbReference>
<dbReference type="InterPro" id="IPR020846">
    <property type="entry name" value="MFS_dom"/>
</dbReference>
<feature type="transmembrane region" description="Helical" evidence="6">
    <location>
        <begin position="99"/>
        <end position="120"/>
    </location>
</feature>
<dbReference type="OrthoDB" id="9788453at2"/>
<feature type="transmembrane region" description="Helical" evidence="6">
    <location>
        <begin position="293"/>
        <end position="313"/>
    </location>
</feature>
<keyword evidence="2" id="KW-1003">Cell membrane</keyword>
<dbReference type="SUPFAM" id="SSF103473">
    <property type="entry name" value="MFS general substrate transporter"/>
    <property type="match status" value="1"/>
</dbReference>
<dbReference type="AlphaFoldDB" id="A0A0B3YIB9"/>
<gene>
    <name evidence="8" type="ORF">RJ41_07225</name>
</gene>
<dbReference type="PANTHER" id="PTHR43124">
    <property type="entry name" value="PURINE EFFLUX PUMP PBUE"/>
    <property type="match status" value="1"/>
</dbReference>
<evidence type="ECO:0000256" key="5">
    <source>
        <dbReference type="ARBA" id="ARBA00023136"/>
    </source>
</evidence>
<evidence type="ECO:0000259" key="7">
    <source>
        <dbReference type="PROSITE" id="PS50850"/>
    </source>
</evidence>
<feature type="transmembrane region" description="Helical" evidence="6">
    <location>
        <begin position="36"/>
        <end position="60"/>
    </location>
</feature>
<sequence length="419" mass="44096">MTNQTDKILSDQASSKQAYSEQHSALGEYSLATITFWLAFGTFVIGCSEFAAMGLLPYFAEDFGITENVAGHAISAYAIGVVVGAPLITVFFSRLARRTMLISMMVFYAGGNLLTALAWSEWTMNIARFIAGLPHGAYFGIAMLFAADIAGKNKRAQAVSNVILGLAIANIIGVPSISGIGQMFGWRTGFFIISAFALVTALMVWKTAPYRGPNPDAKPLTELKALKNKDVLLVLLMGAIGFGGMFSVYSYFSASYLNTTSSPEWGISVTLLIYGIGVTLGNIIAGRYSEGRLLTSAITFQILLGLSAAAYAASMGNPYLMAVSLFFIGIGGGMVVPLQTRLMDVAGEAQTLAGAMNHAAFNTANALGPWLAGMTLSAGYGYTSTGWVGLALAGGGVLVWLAIVMTARNTQVQTATVSG</sequence>
<protein>
    <submittedName>
        <fullName evidence="8">MFS transporter</fullName>
    </submittedName>
</protein>
<dbReference type="Pfam" id="PF07690">
    <property type="entry name" value="MFS_1"/>
    <property type="match status" value="1"/>
</dbReference>
<feature type="transmembrane region" description="Helical" evidence="6">
    <location>
        <begin position="359"/>
        <end position="380"/>
    </location>
</feature>
<keyword evidence="4 6" id="KW-1133">Transmembrane helix</keyword>
<reference evidence="8 9" key="1">
    <citation type="submission" date="2014-12" db="EMBL/GenBank/DDBJ databases">
        <title>Genome sequencing of Alteromonas marina AD001.</title>
        <authorList>
            <person name="Adrian T.G.S."/>
            <person name="Chan K.G."/>
        </authorList>
    </citation>
    <scope>NUCLEOTIDE SEQUENCE [LARGE SCALE GENOMIC DNA]</scope>
    <source>
        <strain evidence="8 9">AD001</strain>
    </source>
</reference>
<evidence type="ECO:0000313" key="9">
    <source>
        <dbReference type="Proteomes" id="UP000031197"/>
    </source>
</evidence>
<keyword evidence="5 6" id="KW-0472">Membrane</keyword>
<keyword evidence="9" id="KW-1185">Reference proteome</keyword>
<dbReference type="InterPro" id="IPR036259">
    <property type="entry name" value="MFS_trans_sf"/>
</dbReference>
<evidence type="ECO:0000256" key="3">
    <source>
        <dbReference type="ARBA" id="ARBA00022692"/>
    </source>
</evidence>
<feature type="transmembrane region" description="Helical" evidence="6">
    <location>
        <begin position="386"/>
        <end position="404"/>
    </location>
</feature>
<dbReference type="RefSeq" id="WP_039218756.1">
    <property type="nucleotide sequence ID" value="NZ_JWLW01000012.1"/>
</dbReference>
<organism evidence="8 9">
    <name type="scientific">Alteromonas marina</name>
    <dbReference type="NCBI Taxonomy" id="203795"/>
    <lineage>
        <taxon>Bacteria</taxon>
        <taxon>Pseudomonadati</taxon>
        <taxon>Pseudomonadota</taxon>
        <taxon>Gammaproteobacteria</taxon>
        <taxon>Alteromonadales</taxon>
        <taxon>Alteromonadaceae</taxon>
        <taxon>Alteromonas/Salinimonas group</taxon>
        <taxon>Alteromonas</taxon>
    </lineage>
</organism>
<comment type="subcellular location">
    <subcellularLocation>
        <location evidence="1">Cell membrane</location>
        <topology evidence="1">Multi-pass membrane protein</topology>
    </subcellularLocation>
</comment>
<accession>A0A0B3YIB9</accession>
<evidence type="ECO:0000313" key="8">
    <source>
        <dbReference type="EMBL" id="KHT54312.1"/>
    </source>
</evidence>
<evidence type="ECO:0000256" key="1">
    <source>
        <dbReference type="ARBA" id="ARBA00004651"/>
    </source>
</evidence>
<feature type="transmembrane region" description="Helical" evidence="6">
    <location>
        <begin position="231"/>
        <end position="253"/>
    </location>
</feature>
<feature type="transmembrane region" description="Helical" evidence="6">
    <location>
        <begin position="72"/>
        <end position="92"/>
    </location>
</feature>
<dbReference type="PANTHER" id="PTHR43124:SF3">
    <property type="entry name" value="CHLORAMPHENICOL EFFLUX PUMP RV0191"/>
    <property type="match status" value="1"/>
</dbReference>
<evidence type="ECO:0000256" key="2">
    <source>
        <dbReference type="ARBA" id="ARBA00022475"/>
    </source>
</evidence>
<dbReference type="InterPro" id="IPR050189">
    <property type="entry name" value="MFS_Efflux_Transporters"/>
</dbReference>
<comment type="caution">
    <text evidence="8">The sequence shown here is derived from an EMBL/GenBank/DDBJ whole genome shotgun (WGS) entry which is preliminary data.</text>
</comment>
<proteinExistence type="predicted"/>
<dbReference type="PROSITE" id="PS50850">
    <property type="entry name" value="MFS"/>
    <property type="match status" value="1"/>
</dbReference>
<feature type="transmembrane region" description="Helical" evidence="6">
    <location>
        <begin position="265"/>
        <end position="286"/>
    </location>
</feature>
<dbReference type="EMBL" id="JWLW01000012">
    <property type="protein sequence ID" value="KHT54312.1"/>
    <property type="molecule type" value="Genomic_DNA"/>
</dbReference>
<name>A0A0B3YIB9_9ALTE</name>
<feature type="transmembrane region" description="Helical" evidence="6">
    <location>
        <begin position="126"/>
        <end position="146"/>
    </location>
</feature>
<dbReference type="Gene3D" id="1.20.1250.20">
    <property type="entry name" value="MFS general substrate transporter like domains"/>
    <property type="match status" value="1"/>
</dbReference>